<feature type="domain" description="TonB-dependent receptor plug" evidence="5">
    <location>
        <begin position="138"/>
        <end position="232"/>
    </location>
</feature>
<dbReference type="Pfam" id="PF13715">
    <property type="entry name" value="CarbopepD_reg_2"/>
    <property type="match status" value="1"/>
</dbReference>
<comment type="subcellular location">
    <subcellularLocation>
        <location evidence="1">Cell outer membrane</location>
    </subcellularLocation>
</comment>
<keyword evidence="4" id="KW-0732">Signal</keyword>
<evidence type="ECO:0000256" key="3">
    <source>
        <dbReference type="ARBA" id="ARBA00023237"/>
    </source>
</evidence>
<evidence type="ECO:0000256" key="1">
    <source>
        <dbReference type="ARBA" id="ARBA00004442"/>
    </source>
</evidence>
<dbReference type="SUPFAM" id="SSF56935">
    <property type="entry name" value="Porins"/>
    <property type="match status" value="1"/>
</dbReference>
<dbReference type="Gene3D" id="2.170.130.10">
    <property type="entry name" value="TonB-dependent receptor, plug domain"/>
    <property type="match status" value="1"/>
</dbReference>
<keyword evidence="8" id="KW-1185">Reference proteome</keyword>
<dbReference type="Proteomes" id="UP001257234">
    <property type="component" value="Unassembled WGS sequence"/>
</dbReference>
<feature type="signal peptide" evidence="4">
    <location>
        <begin position="1"/>
        <end position="18"/>
    </location>
</feature>
<dbReference type="Gene3D" id="2.40.170.20">
    <property type="entry name" value="TonB-dependent receptor, beta-barrel domain"/>
    <property type="match status" value="1"/>
</dbReference>
<dbReference type="EMBL" id="JAVJIU010000001">
    <property type="protein sequence ID" value="MDR5589297.1"/>
    <property type="molecule type" value="Genomic_DNA"/>
</dbReference>
<sequence length="932" mass="104368">MKRFLLLSFLLIVGVMHAQDSTTGSIAGKLSDREMSGEPLPFANVLIKGTTKGTTSDYDGLYILDKLEPGTYTVVFSFVGYETLEVPDVVVTAGKVTEVNTDLGSSAAALDEVVITTVSRRDSQVALLIEQKNSVEIKESIGAQELAKLGVSDAATATTKISGVSSSEASGDIFVRGLGDRYLYTTMNGLPIPSDDVERKNIDLGLFPTRVIQNISISKTYAAQNSSDQASGSVDITSRELRGKSELDLGLQIGANTNAIGQFGDFKVSPNQDDVHFGFYDQLIHTQYSLNNQDWDPKDAALPMNRKYALTAGKRFGDFEVLFTASNSTAFEYNEGVFKYYRANILEDQFSDATNFTKTDNNTALLDLGYDFNDNNRIKVTTLFINKVTDQVFEAGRNGMGEVEDEDDFDPTLNQFIRDQNIKQTRLWVNQLHGSHDMWEGKNELEWAVGYNIVDADEPNRIRNEINFKPGDIQLAQTGQYQQRKSIQEIDDTELNALIKDQYNFIKEDNEEGKVFNLTLGGNYRNKERTFFSRFYGAEEVNYNTVKPTSLDNLTDVFTTENFNNDLLNFNERSADRYNAVLESGSGFASVNYGNDIWNLNVGARYQRDQIDVAFDVNNYSPNAPKFVQKIYDNIYPSINLKFSPNEDSNIRLAASKTITLPEFKEIAPFEYVSPTAQVTKGNPDLEASNNYNLDLKYEFFPSSGELLSLTGFYKKIKDPINKAQQRGAAGIFSYFNAGEEANIYGLELEARMDVIENENEAGLDMAVSTNITRMWHKQDLRDVFDNGVYNYTFKYGGKNEIGLQGASDWILNSSINVSTETENPFRASLVGAYASDKIFALGNPETTNLDLIDTDYNDEIMEKGFVTLDLIMSKQLGENWEFEFKGQNLLNPEIERYQAIKPMSGDLPETNQTVRSYTRGSILTLGVSYTF</sequence>
<accession>A0ABU1ELN9</accession>
<comment type="caution">
    <text evidence="7">The sequence shown here is derived from an EMBL/GenBank/DDBJ whole genome shotgun (WGS) entry which is preliminary data.</text>
</comment>
<dbReference type="PANTHER" id="PTHR40980:SF5">
    <property type="entry name" value="TONB-DEPENDENT RECEPTOR"/>
    <property type="match status" value="1"/>
</dbReference>
<reference evidence="8" key="1">
    <citation type="submission" date="2023-07" db="EMBL/GenBank/DDBJ databases">
        <title>Christiangramia sp. SM2212., a novel bacterium of the family Flavobacteriaceae isolated from the sea sediment.</title>
        <authorList>
            <person name="Wang J."/>
            <person name="Zhang X."/>
        </authorList>
    </citation>
    <scope>NUCLEOTIDE SEQUENCE [LARGE SCALE GENOMIC DNA]</scope>
    <source>
        <strain evidence="8">SM2212</strain>
    </source>
</reference>
<keyword evidence="2" id="KW-0472">Membrane</keyword>
<dbReference type="Gene3D" id="2.60.40.1120">
    <property type="entry name" value="Carboxypeptidase-like, regulatory domain"/>
    <property type="match status" value="1"/>
</dbReference>
<dbReference type="PANTHER" id="PTHR40980">
    <property type="entry name" value="PLUG DOMAIN-CONTAINING PROTEIN"/>
    <property type="match status" value="1"/>
</dbReference>
<dbReference type="SUPFAM" id="SSF49464">
    <property type="entry name" value="Carboxypeptidase regulatory domain-like"/>
    <property type="match status" value="1"/>
</dbReference>
<evidence type="ECO:0000313" key="7">
    <source>
        <dbReference type="EMBL" id="MDR5589297.1"/>
    </source>
</evidence>
<dbReference type="InterPro" id="IPR008969">
    <property type="entry name" value="CarboxyPept-like_regulatory"/>
</dbReference>
<evidence type="ECO:0000256" key="2">
    <source>
        <dbReference type="ARBA" id="ARBA00023136"/>
    </source>
</evidence>
<evidence type="ECO:0000256" key="4">
    <source>
        <dbReference type="SAM" id="SignalP"/>
    </source>
</evidence>
<dbReference type="InterPro" id="IPR037066">
    <property type="entry name" value="Plug_dom_sf"/>
</dbReference>
<gene>
    <name evidence="7" type="ORF">RE431_01500</name>
</gene>
<feature type="chain" id="PRO_5045370888" evidence="4">
    <location>
        <begin position="19"/>
        <end position="932"/>
    </location>
</feature>
<protein>
    <submittedName>
        <fullName evidence="7">TonB-dependent receptor</fullName>
    </submittedName>
</protein>
<name>A0ABU1ELN9_9FLAO</name>
<feature type="domain" description="Outer membrane protein beta-barrel" evidence="6">
    <location>
        <begin position="550"/>
        <end position="900"/>
    </location>
</feature>
<dbReference type="RefSeq" id="WP_309560192.1">
    <property type="nucleotide sequence ID" value="NZ_JAVJIU010000001.1"/>
</dbReference>
<organism evidence="7 8">
    <name type="scientific">Christiangramia sediminicola</name>
    <dbReference type="NCBI Taxonomy" id="3073267"/>
    <lineage>
        <taxon>Bacteria</taxon>
        <taxon>Pseudomonadati</taxon>
        <taxon>Bacteroidota</taxon>
        <taxon>Flavobacteriia</taxon>
        <taxon>Flavobacteriales</taxon>
        <taxon>Flavobacteriaceae</taxon>
        <taxon>Christiangramia</taxon>
    </lineage>
</organism>
<dbReference type="Pfam" id="PF07715">
    <property type="entry name" value="Plug"/>
    <property type="match status" value="1"/>
</dbReference>
<keyword evidence="3" id="KW-0998">Cell outer membrane</keyword>
<dbReference type="Pfam" id="PF14905">
    <property type="entry name" value="OMP_b-brl_3"/>
    <property type="match status" value="1"/>
</dbReference>
<dbReference type="InterPro" id="IPR041700">
    <property type="entry name" value="OMP_b-brl_3"/>
</dbReference>
<dbReference type="InterPro" id="IPR012910">
    <property type="entry name" value="Plug_dom"/>
</dbReference>
<keyword evidence="7" id="KW-0675">Receptor</keyword>
<evidence type="ECO:0000259" key="6">
    <source>
        <dbReference type="Pfam" id="PF14905"/>
    </source>
</evidence>
<evidence type="ECO:0000313" key="8">
    <source>
        <dbReference type="Proteomes" id="UP001257234"/>
    </source>
</evidence>
<evidence type="ECO:0000259" key="5">
    <source>
        <dbReference type="Pfam" id="PF07715"/>
    </source>
</evidence>
<proteinExistence type="predicted"/>
<dbReference type="InterPro" id="IPR036942">
    <property type="entry name" value="Beta-barrel_TonB_sf"/>
</dbReference>